<dbReference type="GO" id="GO:0003993">
    <property type="term" value="F:acid phosphatase activity"/>
    <property type="evidence" value="ECO:0007669"/>
    <property type="project" value="TreeGrafter"/>
</dbReference>
<dbReference type="RefSeq" id="WP_011899673.1">
    <property type="nucleotide sequence ID" value="NZ_JAAVJF010000003.1"/>
</dbReference>
<sequence length="160" mass="19124">MLIALDLDGTVWDHPDISSLYPPFRRVTQLKIADSRNTEVNLRPHVRDFLRWANEAGHLLTTLSWNDYDVAYQALRAFEIDTYFHYLAIEPHPRKDKMLYKLLRRIEQERGVRIRPEEIVYIDDRDIHLTEILENIGKVRFIHFGRDVRCFLEIPRIISP</sequence>
<dbReference type="NCBIfam" id="TIGR01685">
    <property type="entry name" value="MDP-1"/>
    <property type="match status" value="1"/>
</dbReference>
<gene>
    <name evidence="1" type="ORF">HC235_07350</name>
</gene>
<dbReference type="AlphaFoldDB" id="A0A7L4PA61"/>
<dbReference type="GeneID" id="5056077"/>
<accession>A0A7L4PA61</accession>
<dbReference type="Proteomes" id="UP000554766">
    <property type="component" value="Unassembled WGS sequence"/>
</dbReference>
<evidence type="ECO:0000313" key="2">
    <source>
        <dbReference type="Proteomes" id="UP000554766"/>
    </source>
</evidence>
<dbReference type="SUPFAM" id="SSF56784">
    <property type="entry name" value="HAD-like"/>
    <property type="match status" value="1"/>
</dbReference>
<organism evidence="1 2">
    <name type="scientific">Pyrobaculum arsenaticum</name>
    <dbReference type="NCBI Taxonomy" id="121277"/>
    <lineage>
        <taxon>Archaea</taxon>
        <taxon>Thermoproteota</taxon>
        <taxon>Thermoprotei</taxon>
        <taxon>Thermoproteales</taxon>
        <taxon>Thermoproteaceae</taxon>
        <taxon>Pyrobaculum</taxon>
    </lineage>
</organism>
<dbReference type="EMBL" id="JAAVJF010000003">
    <property type="protein sequence ID" value="NYR15751.1"/>
    <property type="molecule type" value="Genomic_DNA"/>
</dbReference>
<protein>
    <submittedName>
        <fullName evidence="1">Magnesium-dependent phosphatase-1</fullName>
    </submittedName>
</protein>
<dbReference type="Pfam" id="PF12689">
    <property type="entry name" value="Acid_PPase"/>
    <property type="match status" value="1"/>
</dbReference>
<dbReference type="PANTHER" id="PTHR17901">
    <property type="entry name" value="MAGNESIUM-DEPENDENT PHOSPHATASE 1 MDP1"/>
    <property type="match status" value="1"/>
</dbReference>
<reference evidence="1 2" key="1">
    <citation type="journal article" date="2020" name="Nat. Commun.">
        <title>The structures of two archaeal type IV pili illuminate evolutionary relationships.</title>
        <authorList>
            <person name="Wang F."/>
            <person name="Baquero D.P."/>
            <person name="Su Z."/>
            <person name="Beltran L.C."/>
            <person name="Prangishvili D."/>
            <person name="Krupovic M."/>
            <person name="Egelman E.H."/>
        </authorList>
    </citation>
    <scope>NUCLEOTIDE SEQUENCE [LARGE SCALE GENOMIC DNA]</scope>
    <source>
        <strain evidence="1 2">2GA</strain>
    </source>
</reference>
<proteinExistence type="predicted"/>
<dbReference type="OMA" id="GTLWDHE"/>
<evidence type="ECO:0000313" key="1">
    <source>
        <dbReference type="EMBL" id="NYR15751.1"/>
    </source>
</evidence>
<dbReference type="InterPro" id="IPR023214">
    <property type="entry name" value="HAD_sf"/>
</dbReference>
<dbReference type="InterPro" id="IPR036412">
    <property type="entry name" value="HAD-like_sf"/>
</dbReference>
<dbReference type="PANTHER" id="PTHR17901:SF14">
    <property type="entry name" value="MAGNESIUM-DEPENDENT PHOSPHATASE 1"/>
    <property type="match status" value="1"/>
</dbReference>
<dbReference type="Gene3D" id="3.40.50.1000">
    <property type="entry name" value="HAD superfamily/HAD-like"/>
    <property type="match status" value="1"/>
</dbReference>
<dbReference type="NCBIfam" id="TIGR01681">
    <property type="entry name" value="HAD-SF-IIIC"/>
    <property type="match status" value="1"/>
</dbReference>
<dbReference type="InterPro" id="IPR010033">
    <property type="entry name" value="HAD_SF_ppase_IIIC"/>
</dbReference>
<name>A0A7L4PA61_9CREN</name>
<comment type="caution">
    <text evidence="1">The sequence shown here is derived from an EMBL/GenBank/DDBJ whole genome shotgun (WGS) entry which is preliminary data.</text>
</comment>
<keyword evidence="2" id="KW-1185">Reference proteome</keyword>
<dbReference type="InterPro" id="IPR010036">
    <property type="entry name" value="MDP_1_eu_arc"/>
</dbReference>